<reference evidence="1" key="1">
    <citation type="submission" date="2019-08" db="EMBL/GenBank/DDBJ databases">
        <authorList>
            <person name="Kucharzyk K."/>
            <person name="Murdoch R.W."/>
            <person name="Higgins S."/>
            <person name="Loffler F."/>
        </authorList>
    </citation>
    <scope>NUCLEOTIDE SEQUENCE</scope>
</reference>
<sequence length="116" mass="12598">MLEMAEASRFSPVLLSPASPLGSCSVIAKVDQNNVISATRGLELIADSTNMLAIYLANGIKNKTIDNIKNPVHLSATCRVTRGQMFKSNEFVPHFSLLLLSVPAKTPVLMALKRMQ</sequence>
<proteinExistence type="predicted"/>
<protein>
    <submittedName>
        <fullName evidence="1">Uncharacterized protein</fullName>
    </submittedName>
</protein>
<dbReference type="EMBL" id="VSSQ01113164">
    <property type="protein sequence ID" value="MPN49690.1"/>
    <property type="molecule type" value="Genomic_DNA"/>
</dbReference>
<comment type="caution">
    <text evidence="1">The sequence shown here is derived from an EMBL/GenBank/DDBJ whole genome shotgun (WGS) entry which is preliminary data.</text>
</comment>
<evidence type="ECO:0000313" key="1">
    <source>
        <dbReference type="EMBL" id="MPN49690.1"/>
    </source>
</evidence>
<accession>A0A645IF04</accession>
<organism evidence="1">
    <name type="scientific">bioreactor metagenome</name>
    <dbReference type="NCBI Taxonomy" id="1076179"/>
    <lineage>
        <taxon>unclassified sequences</taxon>
        <taxon>metagenomes</taxon>
        <taxon>ecological metagenomes</taxon>
    </lineage>
</organism>
<gene>
    <name evidence="1" type="ORF">SDC9_197312</name>
</gene>
<dbReference type="AlphaFoldDB" id="A0A645IF04"/>
<name>A0A645IF04_9ZZZZ</name>